<reference evidence="1 2" key="1">
    <citation type="submission" date="2023-10" db="EMBL/GenBank/DDBJ databases">
        <title>Pseudomonas otitidis isolated from a paediatric patient with cystic fibrosis in Chile.</title>
        <authorList>
            <person name="Amsteins-Romero L."/>
            <person name="Opazo-Capurro A."/>
            <person name="Matus-Kohler M."/>
            <person name="Gonzalez-Rocha G."/>
        </authorList>
    </citation>
    <scope>NUCLEOTIDE SEQUENCE [LARGE SCALE GENOMIC DNA]</scope>
    <source>
        <strain evidence="1 2">P-714</strain>
    </source>
</reference>
<dbReference type="EMBL" id="JAWJUL010000027">
    <property type="protein sequence ID" value="MDV3439591.1"/>
    <property type="molecule type" value="Genomic_DNA"/>
</dbReference>
<keyword evidence="2" id="KW-1185">Reference proteome</keyword>
<name>A0ABU3XNU1_9GAMM</name>
<proteinExistence type="predicted"/>
<protein>
    <recommendedName>
        <fullName evidence="3">Choline kinase</fullName>
    </recommendedName>
</protein>
<evidence type="ECO:0000313" key="1">
    <source>
        <dbReference type="EMBL" id="MDV3439591.1"/>
    </source>
</evidence>
<gene>
    <name evidence="1" type="ORF">R0G64_09155</name>
</gene>
<comment type="caution">
    <text evidence="1">The sequence shown here is derived from an EMBL/GenBank/DDBJ whole genome shotgun (WGS) entry which is preliminary data.</text>
</comment>
<dbReference type="Proteomes" id="UP001273935">
    <property type="component" value="Unassembled WGS sequence"/>
</dbReference>
<evidence type="ECO:0000313" key="2">
    <source>
        <dbReference type="Proteomes" id="UP001273935"/>
    </source>
</evidence>
<dbReference type="InterPro" id="IPR029044">
    <property type="entry name" value="Nucleotide-diphossugar_trans"/>
</dbReference>
<dbReference type="RefSeq" id="WP_279813874.1">
    <property type="nucleotide sequence ID" value="NZ_CP132337.1"/>
</dbReference>
<organism evidence="1 2">
    <name type="scientific">Metapseudomonas otitidis</name>
    <dbReference type="NCBI Taxonomy" id="319939"/>
    <lineage>
        <taxon>Bacteria</taxon>
        <taxon>Pseudomonadati</taxon>
        <taxon>Pseudomonadota</taxon>
        <taxon>Gammaproteobacteria</taxon>
        <taxon>Pseudomonadales</taxon>
        <taxon>Pseudomonadaceae</taxon>
        <taxon>Metapseudomonas</taxon>
    </lineage>
</organism>
<sequence length="254" mass="29075">MTGLTVVILAAESGVKRERWTRESVPKQLIKVRGETLLGRTLRMLEARGVQRPWLLTADETLARLPVRAWCPVRRDTKADSLLSIRPLWQRGDLLVLYSDVYYSEAAFEAIFAGAGTRFFGRDGRSAYTFKNYGELFALRITAADRPRARQALEATVDFHRRTGNQSFWTFYRLMAGLPLEDTKAIERDCFVDIHDETDDIDFVEEVPQLLAAIDKPLSWRVRHLLRRLSLLNKKRRDRKRLILAGAGSAQPSA</sequence>
<accession>A0ABU3XNU1</accession>
<dbReference type="Gene3D" id="3.90.550.10">
    <property type="entry name" value="Spore Coat Polysaccharide Biosynthesis Protein SpsA, Chain A"/>
    <property type="match status" value="1"/>
</dbReference>
<dbReference type="SUPFAM" id="SSF53448">
    <property type="entry name" value="Nucleotide-diphospho-sugar transferases"/>
    <property type="match status" value="1"/>
</dbReference>
<evidence type="ECO:0008006" key="3">
    <source>
        <dbReference type="Google" id="ProtNLM"/>
    </source>
</evidence>